<dbReference type="Proteomes" id="UP000663889">
    <property type="component" value="Unassembled WGS sequence"/>
</dbReference>
<dbReference type="Gene3D" id="3.40.50.150">
    <property type="entry name" value="Vaccinia Virus protein VP39"/>
    <property type="match status" value="1"/>
</dbReference>
<dbReference type="CDD" id="cd20760">
    <property type="entry name" value="capping_2-OMTase_Mimiviridae"/>
    <property type="match status" value="1"/>
</dbReference>
<organism evidence="10 12">
    <name type="scientific">Rotaria sordida</name>
    <dbReference type="NCBI Taxonomy" id="392033"/>
    <lineage>
        <taxon>Eukaryota</taxon>
        <taxon>Metazoa</taxon>
        <taxon>Spiralia</taxon>
        <taxon>Gnathifera</taxon>
        <taxon>Rotifera</taxon>
        <taxon>Eurotatoria</taxon>
        <taxon>Bdelloidea</taxon>
        <taxon>Philodinida</taxon>
        <taxon>Philodinidae</taxon>
        <taxon>Rotaria</taxon>
    </lineage>
</organism>
<evidence type="ECO:0000313" key="10">
    <source>
        <dbReference type="EMBL" id="CAF0966368.1"/>
    </source>
</evidence>
<dbReference type="InterPro" id="IPR012337">
    <property type="entry name" value="RNaseH-like_sf"/>
</dbReference>
<dbReference type="InterPro" id="IPR025804">
    <property type="entry name" value="Pox/kineto_cap_MeTfrase"/>
</dbReference>
<dbReference type="AlphaFoldDB" id="A0A814EHE0"/>
<dbReference type="Pfam" id="PF01358">
    <property type="entry name" value="PARP_regulatory"/>
    <property type="match status" value="1"/>
</dbReference>
<dbReference type="GO" id="GO:0004483">
    <property type="term" value="F:methyltransferase cap1 activity"/>
    <property type="evidence" value="ECO:0007669"/>
    <property type="project" value="UniProtKB-EC"/>
</dbReference>
<evidence type="ECO:0000256" key="8">
    <source>
        <dbReference type="SAM" id="MobiDB-lite"/>
    </source>
</evidence>
<proteinExistence type="predicted"/>
<dbReference type="Gene3D" id="1.25.40.20">
    <property type="entry name" value="Ankyrin repeat-containing domain"/>
    <property type="match status" value="1"/>
</dbReference>
<evidence type="ECO:0000256" key="6">
    <source>
        <dbReference type="ARBA" id="ARBA00034661"/>
    </source>
</evidence>
<dbReference type="SUPFAM" id="SSF53335">
    <property type="entry name" value="S-adenosyl-L-methionine-dependent methyltransferases"/>
    <property type="match status" value="1"/>
</dbReference>
<dbReference type="InterPro" id="IPR000176">
    <property type="entry name" value="mRNA_MeTrfase-like"/>
</dbReference>
<dbReference type="SUPFAM" id="SSF48403">
    <property type="entry name" value="Ankyrin repeat"/>
    <property type="match status" value="1"/>
</dbReference>
<comment type="subunit">
    <text evidence="7">Interacts with poly(A) polymerase catalytic subunit OPG063. Interacts with OPG109 and OPG123; these interactions might help linking transcription to capping and polyadenylation.</text>
</comment>
<dbReference type="Gene3D" id="3.30.420.10">
    <property type="entry name" value="Ribonuclease H-like superfamily/Ribonuclease H"/>
    <property type="match status" value="1"/>
</dbReference>
<dbReference type="Proteomes" id="UP000663874">
    <property type="component" value="Unassembled WGS sequence"/>
</dbReference>
<dbReference type="EMBL" id="CAJOBE010002296">
    <property type="protein sequence ID" value="CAF3812997.1"/>
    <property type="molecule type" value="Genomic_DNA"/>
</dbReference>
<accession>A0A814EHE0</accession>
<evidence type="ECO:0000259" key="9">
    <source>
        <dbReference type="SMART" id="SM00479"/>
    </source>
</evidence>
<evidence type="ECO:0000313" key="11">
    <source>
        <dbReference type="EMBL" id="CAF3812997.1"/>
    </source>
</evidence>
<evidence type="ECO:0000256" key="4">
    <source>
        <dbReference type="ARBA" id="ARBA00022768"/>
    </source>
</evidence>
<evidence type="ECO:0000256" key="5">
    <source>
        <dbReference type="ARBA" id="ARBA00022917"/>
    </source>
</evidence>
<reference evidence="10" key="1">
    <citation type="submission" date="2021-02" db="EMBL/GenBank/DDBJ databases">
        <authorList>
            <person name="Nowell W R."/>
        </authorList>
    </citation>
    <scope>NUCLEOTIDE SEQUENCE</scope>
</reference>
<keyword evidence="5" id="KW-0648">Protein biosynthesis</keyword>
<gene>
    <name evidence="11" type="ORF">FNK824_LOCUS15685</name>
    <name evidence="10" type="ORF">SEV965_LOCUS9009</name>
</gene>
<sequence>MTRNMIQNEIEEILSQSNDDQPLMINRLDKLIQKVGIEQITAWRNPTNKSGNTLMHEFVEKNCPDVIQHLAVKYQFDIDIHRESDDKTPLDLAQSKDDEEMVNLLQELNYNKMIEQSPDDAASQVDNRKKMNIVWLDLEMTSIEDPKIMECAVIITDKYLNELERDEWVIHYNQKELDTLGSWHQEQFKSVDEGGNGLFEACIKSNLSEAEVEQKLLQILQRHCPEKQCPLAGSSIHIDKEVLKQRMPKAHDYLHYRIIDVSSFRGMLKRWAPRNELKFVSKLSKIGRDTVNHRAMDDIEYSMELMKLFHPLLTGRPYQSRKPQDRSLHKNEKNDAAEASALPKGNRSIGNFESDRSTYYADEKALIARLELEKKTNVKALKLDKKLQEMYDRNPHLREIVIDGRSKIDIQKGFGKENRFLDLHIPISNRRMPIQHHSTTEHWGTRKLLLTDIEFLTNYARTGKYLVIYIGAAPGIHINYLSDLFPDLDFVLIDTKKVETKKTPKIHIRSGEFIEDIVKEYSKSRKDLLLICDVHTLGTQDDLDDNLVIDMVNQQEWHSSMKPIASLLTFHFPRTQNRILYFKGDFILEPWASRRSNGCRLVVQKTARLIDYDFKSLKLSMDYFQNVLRTTYYEHDLRDSNTDGLDHCYDCRSEIFILSRYLEKIQKIPSEQLLKAVPKMSEEISKSISDRNRPSIVNGIRTLAVIPKK</sequence>
<dbReference type="InterPro" id="IPR036397">
    <property type="entry name" value="RNaseH_sf"/>
</dbReference>
<feature type="compositionally biased region" description="Basic and acidic residues" evidence="8">
    <location>
        <begin position="322"/>
        <end position="336"/>
    </location>
</feature>
<dbReference type="InterPro" id="IPR013520">
    <property type="entry name" value="Ribonucl_H"/>
</dbReference>
<dbReference type="Pfam" id="PF00929">
    <property type="entry name" value="RNase_T"/>
    <property type="match status" value="1"/>
</dbReference>
<dbReference type="GO" id="GO:0003676">
    <property type="term" value="F:nucleic acid binding"/>
    <property type="evidence" value="ECO:0007669"/>
    <property type="project" value="InterPro"/>
</dbReference>
<protein>
    <recommendedName>
        <fullName evidence="3">Cap-specific mRNA (nucleoside-2'-O-)-methyltransferase</fullName>
        <ecNumber evidence="2">2.1.1.57</ecNumber>
    </recommendedName>
</protein>
<evidence type="ECO:0000256" key="3">
    <source>
        <dbReference type="ARBA" id="ARBA00015701"/>
    </source>
</evidence>
<keyword evidence="4" id="KW-0251">Elongation factor</keyword>
<evidence type="ECO:0000256" key="7">
    <source>
        <dbReference type="ARBA" id="ARBA00046511"/>
    </source>
</evidence>
<dbReference type="GO" id="GO:0003746">
    <property type="term" value="F:translation elongation factor activity"/>
    <property type="evidence" value="ECO:0007669"/>
    <property type="project" value="UniProtKB-KW"/>
</dbReference>
<dbReference type="PROSITE" id="PS51612">
    <property type="entry name" value="SAM_MT_2O_PK"/>
    <property type="match status" value="1"/>
</dbReference>
<dbReference type="SMART" id="SM00479">
    <property type="entry name" value="EXOIII"/>
    <property type="match status" value="1"/>
</dbReference>
<comment type="caution">
    <text evidence="10">The sequence shown here is derived from an EMBL/GenBank/DDBJ whole genome shotgun (WGS) entry which is preliminary data.</text>
</comment>
<name>A0A814EHE0_9BILA</name>
<feature type="region of interest" description="Disordered" evidence="8">
    <location>
        <begin position="316"/>
        <end position="349"/>
    </location>
</feature>
<dbReference type="GO" id="GO:0006370">
    <property type="term" value="P:7-methylguanosine mRNA capping"/>
    <property type="evidence" value="ECO:0007669"/>
    <property type="project" value="InterPro"/>
</dbReference>
<evidence type="ECO:0000313" key="12">
    <source>
        <dbReference type="Proteomes" id="UP000663889"/>
    </source>
</evidence>
<evidence type="ECO:0000256" key="1">
    <source>
        <dbReference type="ARBA" id="ARBA00004328"/>
    </source>
</evidence>
<feature type="domain" description="Exonuclease" evidence="9">
    <location>
        <begin position="132"/>
        <end position="315"/>
    </location>
</feature>
<dbReference type="EMBL" id="CAJNOU010000343">
    <property type="protein sequence ID" value="CAF0966368.1"/>
    <property type="molecule type" value="Genomic_DNA"/>
</dbReference>
<evidence type="ECO:0000256" key="2">
    <source>
        <dbReference type="ARBA" id="ARBA00011923"/>
    </source>
</evidence>
<comment type="subcellular location">
    <subcellularLocation>
        <location evidence="1">Virion</location>
    </subcellularLocation>
</comment>
<dbReference type="InterPro" id="IPR029063">
    <property type="entry name" value="SAM-dependent_MTases_sf"/>
</dbReference>
<dbReference type="SUPFAM" id="SSF53098">
    <property type="entry name" value="Ribonuclease H-like"/>
    <property type="match status" value="1"/>
</dbReference>
<dbReference type="InterPro" id="IPR036770">
    <property type="entry name" value="Ankyrin_rpt-contain_sf"/>
</dbReference>
<dbReference type="NCBIfam" id="NF003765">
    <property type="entry name" value="PRK05359.1"/>
    <property type="match status" value="1"/>
</dbReference>
<dbReference type="EC" id="2.1.1.57" evidence="2"/>
<comment type="function">
    <text evidence="6">Displays methyltransferase, positive regulation of the poly(A) polymerase and transcription elongation activities. Involved in the modification of both mRNA ends and in intermediate and late gene positive transcription elongation. At the mRNAs 5' end, methylates the ribose 2' OH group of the first transcribed nucleotide, thereby producing a 2'-O-methylpurine cap. At the 3' end, functions as a processivity factor which stimulates the activity of the viral poly(A) polymerase OPG063 that creates mRNA's poly(A) tail. In the presence of OPG102, OPG063 does not dissociate from the RNA allowing tail elongation to around 250 adenylates.</text>
</comment>